<keyword evidence="6" id="KW-0458">Lysosome</keyword>
<organism evidence="10 11">
    <name type="scientific">Oncorhynchus mykiss</name>
    <name type="common">Rainbow trout</name>
    <name type="synonym">Salmo gairdneri</name>
    <dbReference type="NCBI Taxonomy" id="8022"/>
    <lineage>
        <taxon>Eukaryota</taxon>
        <taxon>Metazoa</taxon>
        <taxon>Chordata</taxon>
        <taxon>Craniata</taxon>
        <taxon>Vertebrata</taxon>
        <taxon>Euteleostomi</taxon>
        <taxon>Actinopterygii</taxon>
        <taxon>Neopterygii</taxon>
        <taxon>Teleostei</taxon>
        <taxon>Protacanthopterygii</taxon>
        <taxon>Salmoniformes</taxon>
        <taxon>Salmonidae</taxon>
        <taxon>Salmoninae</taxon>
        <taxon>Oncorhynchus</taxon>
    </lineage>
</organism>
<comment type="PTM">
    <text evidence="7">The conversion to 3-oxoalanine (also known as C-formylglycine, FGly), of a serine or cysteine residue in prokaryotes and of a cysteine residue in eukaryotes, is critical for catalytic activity.</text>
</comment>
<dbReference type="GO" id="GO:0005886">
    <property type="term" value="C:plasma membrane"/>
    <property type="evidence" value="ECO:0007669"/>
    <property type="project" value="TreeGrafter"/>
</dbReference>
<evidence type="ECO:0000256" key="4">
    <source>
        <dbReference type="ARBA" id="ARBA00022801"/>
    </source>
</evidence>
<dbReference type="GO" id="GO:0046872">
    <property type="term" value="F:metal ion binding"/>
    <property type="evidence" value="ECO:0007669"/>
    <property type="project" value="UniProtKB-UniRule"/>
</dbReference>
<sequence>MAGRGTRYLLLLLGVVSLAQASIFLSSQRLKARFQRDRRNIRPNIILILTDDQDMELGPSPHIPSSLFPSHTRIISRTDNILPLLTCGACGLPPASYMSAWNRSDPCLFLSLPLCPSSGSMQAMNKTRRIMEQGGTHFSNAFVTTPMCCPSRSSMLTGKYVHNHNTYTNNENCSSPSWQAQHETRTFGVYLNNTGYRTGFFGKYLNEYNGSYIPPGWREWVGLVKNSRFYNYTLCRNGVREKHGCEYPKDYFTDLITEDSINYFRSSKRMYPHRPVMMVMSHAAPHGPEDSAPQYSTAFPNASQHITPSYNYAPNPDKHWIMRYTGAMKPIHMEFTNMLQRKRLQTLLSVDDSVEKVYTMLAETGELDNTYIIYTADHGYHVGQFGLVKGKSMPYEFDIRVPFYIRGPNVEAGAM</sequence>
<dbReference type="InterPro" id="IPR000917">
    <property type="entry name" value="Sulfatase_N"/>
</dbReference>
<dbReference type="STRING" id="8022.A0A060WUI8"/>
<evidence type="ECO:0000313" key="11">
    <source>
        <dbReference type="Proteomes" id="UP000193380"/>
    </source>
</evidence>
<dbReference type="EC" id="3.1.6.14" evidence="6"/>
<gene>
    <name evidence="10" type="ORF">GSONMT00015734001</name>
</gene>
<reference evidence="10" key="2">
    <citation type="submission" date="2014-03" db="EMBL/GenBank/DDBJ databases">
        <authorList>
            <person name="Genoscope - CEA"/>
        </authorList>
    </citation>
    <scope>NUCLEOTIDE SEQUENCE</scope>
</reference>
<evidence type="ECO:0000259" key="9">
    <source>
        <dbReference type="Pfam" id="PF00884"/>
    </source>
</evidence>
<evidence type="ECO:0000256" key="8">
    <source>
        <dbReference type="SAM" id="SignalP"/>
    </source>
</evidence>
<dbReference type="GO" id="GO:0005764">
    <property type="term" value="C:lysosome"/>
    <property type="evidence" value="ECO:0007669"/>
    <property type="project" value="UniProtKB-SubCell"/>
</dbReference>
<dbReference type="PANTHER" id="PTHR43108">
    <property type="entry name" value="N-ACETYLGLUCOSAMINE-6-SULFATASE FAMILY MEMBER"/>
    <property type="match status" value="1"/>
</dbReference>
<dbReference type="GO" id="GO:0040037">
    <property type="term" value="P:negative regulation of fibroblast growth factor receptor signaling pathway"/>
    <property type="evidence" value="ECO:0007669"/>
    <property type="project" value="TreeGrafter"/>
</dbReference>
<evidence type="ECO:0000256" key="2">
    <source>
        <dbReference type="ARBA" id="ARBA00008779"/>
    </source>
</evidence>
<dbReference type="InterPro" id="IPR017850">
    <property type="entry name" value="Alkaline_phosphatase_core_sf"/>
</dbReference>
<dbReference type="GO" id="GO:0032836">
    <property type="term" value="P:glomerular basement membrane development"/>
    <property type="evidence" value="ECO:0007669"/>
    <property type="project" value="TreeGrafter"/>
</dbReference>
<feature type="domain" description="Sulfatase N-terminal" evidence="9">
    <location>
        <begin position="122"/>
        <end position="411"/>
    </location>
</feature>
<comment type="similarity">
    <text evidence="2 6">Belongs to the sulfatase family.</text>
</comment>
<dbReference type="GO" id="GO:0009986">
    <property type="term" value="C:cell surface"/>
    <property type="evidence" value="ECO:0007669"/>
    <property type="project" value="TreeGrafter"/>
</dbReference>
<keyword evidence="6" id="KW-0106">Calcium</keyword>
<evidence type="ECO:0000256" key="7">
    <source>
        <dbReference type="PIRSR" id="PIRSR036666-50"/>
    </source>
</evidence>
<dbReference type="GO" id="GO:0030203">
    <property type="term" value="P:glycosaminoglycan metabolic process"/>
    <property type="evidence" value="ECO:0007669"/>
    <property type="project" value="InterPro"/>
</dbReference>
<dbReference type="Gene3D" id="3.40.720.10">
    <property type="entry name" value="Alkaline Phosphatase, subunit A"/>
    <property type="match status" value="1"/>
</dbReference>
<feature type="signal peptide" evidence="8">
    <location>
        <begin position="1"/>
        <end position="21"/>
    </location>
</feature>
<dbReference type="EMBL" id="FR904617">
    <property type="protein sequence ID" value="CDQ68235.1"/>
    <property type="molecule type" value="Genomic_DNA"/>
</dbReference>
<dbReference type="InterPro" id="IPR012251">
    <property type="entry name" value="GlcNAc_6-SO4ase"/>
</dbReference>
<evidence type="ECO:0000256" key="6">
    <source>
        <dbReference type="PIRNR" id="PIRNR036666"/>
    </source>
</evidence>
<comment type="catalytic activity">
    <reaction evidence="6">
        <text>Hydrolysis of the 6-sulfate groups of the N-acetyl-D-glucosamine 6-sulfate units of heparan sulfate and keratan sulfate.</text>
        <dbReference type="EC" id="3.1.6.14"/>
    </reaction>
</comment>
<dbReference type="SUPFAM" id="SSF53649">
    <property type="entry name" value="Alkaline phosphatase-like"/>
    <property type="match status" value="1"/>
</dbReference>
<dbReference type="GO" id="GO:0005539">
    <property type="term" value="F:glycosaminoglycan binding"/>
    <property type="evidence" value="ECO:0007669"/>
    <property type="project" value="TreeGrafter"/>
</dbReference>
<dbReference type="PaxDb" id="8022-A0A060WUI8"/>
<dbReference type="PROSITE" id="PS00523">
    <property type="entry name" value="SULFATASE_1"/>
    <property type="match status" value="1"/>
</dbReference>
<feature type="modified residue" description="3-oxoalanine (Cys)" evidence="7">
    <location>
        <position position="148"/>
    </location>
</feature>
<reference evidence="10" key="1">
    <citation type="journal article" date="2014" name="Nat. Commun.">
        <title>The rainbow trout genome provides novel insights into evolution after whole-genome duplication in vertebrates.</title>
        <authorList>
            <person name="Berthelot C."/>
            <person name="Brunet F."/>
            <person name="Chalopin D."/>
            <person name="Juanchich A."/>
            <person name="Bernard M."/>
            <person name="Noel B."/>
            <person name="Bento P."/>
            <person name="Da Silva C."/>
            <person name="Labadie K."/>
            <person name="Alberti A."/>
            <person name="Aury J.M."/>
            <person name="Louis A."/>
            <person name="Dehais P."/>
            <person name="Bardou P."/>
            <person name="Montfort J."/>
            <person name="Klopp C."/>
            <person name="Cabau C."/>
            <person name="Gaspin C."/>
            <person name="Thorgaard G.H."/>
            <person name="Boussaha M."/>
            <person name="Quillet E."/>
            <person name="Guyomard R."/>
            <person name="Galiana D."/>
            <person name="Bobe J."/>
            <person name="Volff J.N."/>
            <person name="Genet C."/>
            <person name="Wincker P."/>
            <person name="Jaillon O."/>
            <person name="Roest Crollius H."/>
            <person name="Guiguen Y."/>
        </authorList>
    </citation>
    <scope>NUCLEOTIDE SEQUENCE [LARGE SCALE GENOMIC DNA]</scope>
</reference>
<dbReference type="GO" id="GO:0030201">
    <property type="term" value="P:heparan sulfate proteoglycan metabolic process"/>
    <property type="evidence" value="ECO:0007669"/>
    <property type="project" value="TreeGrafter"/>
</dbReference>
<evidence type="ECO:0000256" key="5">
    <source>
        <dbReference type="ARBA" id="ARBA00023180"/>
    </source>
</evidence>
<dbReference type="GO" id="GO:0008449">
    <property type="term" value="F:N-acetylglucosamine-6-sulfatase activity"/>
    <property type="evidence" value="ECO:0007669"/>
    <property type="project" value="UniProtKB-UniRule"/>
</dbReference>
<accession>A0A060WUI8</accession>
<comment type="subcellular location">
    <subcellularLocation>
        <location evidence="6">Lysosome</location>
    </subcellularLocation>
</comment>
<evidence type="ECO:0000256" key="1">
    <source>
        <dbReference type="ARBA" id="ARBA00001913"/>
    </source>
</evidence>
<protein>
    <recommendedName>
        <fullName evidence="6">N-acetylglucosamine-6-sulfatase</fullName>
        <ecNumber evidence="6">3.1.6.14</ecNumber>
    </recommendedName>
    <alternativeName>
        <fullName evidence="6">Glucosamine-6-sulfatase</fullName>
    </alternativeName>
</protein>
<keyword evidence="6" id="KW-0479">Metal-binding</keyword>
<evidence type="ECO:0000313" key="10">
    <source>
        <dbReference type="EMBL" id="CDQ68235.1"/>
    </source>
</evidence>
<dbReference type="InterPro" id="IPR024607">
    <property type="entry name" value="Sulfatase_CS"/>
</dbReference>
<dbReference type="GO" id="GO:0030177">
    <property type="term" value="P:positive regulation of Wnt signaling pathway"/>
    <property type="evidence" value="ECO:0007669"/>
    <property type="project" value="TreeGrafter"/>
</dbReference>
<keyword evidence="5" id="KW-0325">Glycoprotein</keyword>
<dbReference type="CDD" id="cd16147">
    <property type="entry name" value="G6S"/>
    <property type="match status" value="1"/>
</dbReference>
<comment type="cofactor">
    <cofactor evidence="1 6">
        <name>Ca(2+)</name>
        <dbReference type="ChEBI" id="CHEBI:29108"/>
    </cofactor>
</comment>
<dbReference type="PIRSF" id="PIRSF036666">
    <property type="entry name" value="G6S"/>
    <property type="match status" value="1"/>
</dbReference>
<feature type="chain" id="PRO_5001590263" description="N-acetylglucosamine-6-sulfatase" evidence="8">
    <location>
        <begin position="22"/>
        <end position="415"/>
    </location>
</feature>
<dbReference type="GO" id="GO:0010575">
    <property type="term" value="P:positive regulation of vascular endothelial growth factor production"/>
    <property type="evidence" value="ECO:0007669"/>
    <property type="project" value="TreeGrafter"/>
</dbReference>
<dbReference type="GO" id="GO:0005783">
    <property type="term" value="C:endoplasmic reticulum"/>
    <property type="evidence" value="ECO:0007669"/>
    <property type="project" value="TreeGrafter"/>
</dbReference>
<name>A0A060WUI8_ONCMY</name>
<dbReference type="Proteomes" id="UP000193380">
    <property type="component" value="Unassembled WGS sequence"/>
</dbReference>
<dbReference type="Pfam" id="PF00884">
    <property type="entry name" value="Sulfatase"/>
    <property type="match status" value="1"/>
</dbReference>
<keyword evidence="3 8" id="KW-0732">Signal</keyword>
<proteinExistence type="inferred from homology"/>
<dbReference type="PANTHER" id="PTHR43108:SF4">
    <property type="entry name" value="EXTRACELLULAR SULFATASE SULF-2"/>
    <property type="match status" value="1"/>
</dbReference>
<evidence type="ECO:0000256" key="3">
    <source>
        <dbReference type="ARBA" id="ARBA00022729"/>
    </source>
</evidence>
<keyword evidence="4 6" id="KW-0378">Hydrolase</keyword>
<dbReference type="AlphaFoldDB" id="A0A060WUI8"/>